<name>A0A6J5JVR6_9GAMM</name>
<dbReference type="HAMAP" id="MF_00009">
    <property type="entry name" value="Endoribonucl_YbeY"/>
    <property type="match status" value="1"/>
</dbReference>
<keyword evidence="5 7" id="KW-0378">Hydrolase</keyword>
<dbReference type="InterPro" id="IPR002036">
    <property type="entry name" value="YbeY"/>
</dbReference>
<dbReference type="RefSeq" id="WP_176605064.1">
    <property type="nucleotide sequence ID" value="NZ_LR794158.1"/>
</dbReference>
<dbReference type="Pfam" id="PF02130">
    <property type="entry name" value="YbeY"/>
    <property type="match status" value="1"/>
</dbReference>
<dbReference type="GO" id="GO:0004222">
    <property type="term" value="F:metalloendopeptidase activity"/>
    <property type="evidence" value="ECO:0007669"/>
    <property type="project" value="InterPro"/>
</dbReference>
<keyword evidence="7" id="KW-0963">Cytoplasm</keyword>
<evidence type="ECO:0000313" key="8">
    <source>
        <dbReference type="EMBL" id="CAB3976408.1"/>
    </source>
</evidence>
<feature type="binding site" evidence="7">
    <location>
        <position position="108"/>
    </location>
    <ligand>
        <name>Zn(2+)</name>
        <dbReference type="ChEBI" id="CHEBI:29105"/>
        <note>catalytic</note>
    </ligand>
</feature>
<protein>
    <recommendedName>
        <fullName evidence="7">Endoribonuclease YbeY</fullName>
        <ecNumber evidence="7">3.1.-.-</ecNumber>
    </recommendedName>
</protein>
<evidence type="ECO:0000256" key="2">
    <source>
        <dbReference type="ARBA" id="ARBA00022722"/>
    </source>
</evidence>
<dbReference type="GO" id="GO:0005737">
    <property type="term" value="C:cytoplasm"/>
    <property type="evidence" value="ECO:0007669"/>
    <property type="project" value="UniProtKB-SubCell"/>
</dbReference>
<keyword evidence="4 7" id="KW-0255">Endonuclease</keyword>
<dbReference type="GO" id="GO:0004521">
    <property type="term" value="F:RNA endonuclease activity"/>
    <property type="evidence" value="ECO:0007669"/>
    <property type="project" value="UniProtKB-UniRule"/>
</dbReference>
<dbReference type="Gene3D" id="3.40.390.30">
    <property type="entry name" value="Metalloproteases ('zincins'), catalytic domain"/>
    <property type="match status" value="1"/>
</dbReference>
<feature type="binding site" evidence="7">
    <location>
        <position position="102"/>
    </location>
    <ligand>
        <name>Zn(2+)</name>
        <dbReference type="ChEBI" id="CHEBI:29105"/>
        <note>catalytic</note>
    </ligand>
</feature>
<dbReference type="NCBIfam" id="TIGR00043">
    <property type="entry name" value="rRNA maturation RNase YbeY"/>
    <property type="match status" value="1"/>
</dbReference>
<keyword evidence="7" id="KW-0698">rRNA processing</keyword>
<comment type="cofactor">
    <cofactor evidence="7">
        <name>Zn(2+)</name>
        <dbReference type="ChEBI" id="CHEBI:29105"/>
    </cofactor>
    <text evidence="7">Binds 1 zinc ion.</text>
</comment>
<evidence type="ECO:0000256" key="1">
    <source>
        <dbReference type="ARBA" id="ARBA00010875"/>
    </source>
</evidence>
<keyword evidence="6 7" id="KW-0862">Zinc</keyword>
<feature type="binding site" evidence="7">
    <location>
        <position position="98"/>
    </location>
    <ligand>
        <name>Zn(2+)</name>
        <dbReference type="ChEBI" id="CHEBI:29105"/>
        <note>catalytic</note>
    </ligand>
</feature>
<dbReference type="InterPro" id="IPR023091">
    <property type="entry name" value="MetalPrtase_cat_dom_sf_prd"/>
</dbReference>
<accession>A0A6J5JVR6</accession>
<evidence type="ECO:0000256" key="4">
    <source>
        <dbReference type="ARBA" id="ARBA00022759"/>
    </source>
</evidence>
<gene>
    <name evidence="7 8" type="primary">ybeY</name>
    <name evidence="8" type="ORF">ESZ_00213</name>
</gene>
<comment type="function">
    <text evidence="7">Single strand-specific metallo-endoribonuclease involved in late-stage 70S ribosome quality control and in maturation of the 3' terminus of the 16S rRNA.</text>
</comment>
<keyword evidence="7" id="KW-0690">Ribosome biogenesis</keyword>
<evidence type="ECO:0000313" key="9">
    <source>
        <dbReference type="Proteomes" id="UP000509549"/>
    </source>
</evidence>
<comment type="subcellular location">
    <subcellularLocation>
        <location evidence="7">Cytoplasm</location>
    </subcellularLocation>
</comment>
<dbReference type="EMBL" id="LR794158">
    <property type="protein sequence ID" value="CAB3976408.1"/>
    <property type="molecule type" value="Genomic_DNA"/>
</dbReference>
<keyword evidence="9" id="KW-1185">Reference proteome</keyword>
<evidence type="ECO:0000256" key="7">
    <source>
        <dbReference type="HAMAP-Rule" id="MF_00009"/>
    </source>
</evidence>
<reference evidence="8 9" key="1">
    <citation type="submission" date="2020-04" db="EMBL/GenBank/DDBJ databases">
        <authorList>
            <person name="Graf S J."/>
        </authorList>
    </citation>
    <scope>NUCLEOTIDE SEQUENCE [LARGE SCALE GENOMIC DNA]</scope>
    <source>
        <strain evidence="8">1</strain>
    </source>
</reference>
<dbReference type="KEGG" id="acil:ESZ_00213"/>
<proteinExistence type="inferred from homology"/>
<dbReference type="AlphaFoldDB" id="A0A6J5JVR6"/>
<dbReference type="Proteomes" id="UP000509549">
    <property type="component" value="Chromosome"/>
</dbReference>
<sequence>MKVNIINKTPNKIKNKILDTAKYILKNKKNKTINIKITNEKNIKILNKKYRGKNKTTDVLTFKNENIKIHNDIGTIILCPEIMKKTQKKNHWQKTLIHSILHILNYNHIKNKDFIIMSKIEKKIGMSGIEPPTITTSK</sequence>
<dbReference type="GO" id="GO:0008270">
    <property type="term" value="F:zinc ion binding"/>
    <property type="evidence" value="ECO:0007669"/>
    <property type="project" value="UniProtKB-UniRule"/>
</dbReference>
<keyword evidence="3 7" id="KW-0479">Metal-binding</keyword>
<dbReference type="EC" id="3.1.-.-" evidence="7"/>
<comment type="similarity">
    <text evidence="1 7">Belongs to the endoribonuclease YbeY family.</text>
</comment>
<keyword evidence="2 7" id="KW-0540">Nuclease</keyword>
<evidence type="ECO:0000256" key="6">
    <source>
        <dbReference type="ARBA" id="ARBA00022833"/>
    </source>
</evidence>
<evidence type="ECO:0000256" key="3">
    <source>
        <dbReference type="ARBA" id="ARBA00022723"/>
    </source>
</evidence>
<dbReference type="SUPFAM" id="SSF55486">
    <property type="entry name" value="Metalloproteases ('zincins'), catalytic domain"/>
    <property type="match status" value="1"/>
</dbReference>
<evidence type="ECO:0000256" key="5">
    <source>
        <dbReference type="ARBA" id="ARBA00022801"/>
    </source>
</evidence>
<dbReference type="GO" id="GO:0006364">
    <property type="term" value="P:rRNA processing"/>
    <property type="evidence" value="ECO:0007669"/>
    <property type="project" value="UniProtKB-UniRule"/>
</dbReference>
<organism evidence="8 9">
    <name type="scientific">Candidatus Azoamicus ciliaticola</name>
    <dbReference type="NCBI Taxonomy" id="2652803"/>
    <lineage>
        <taxon>Bacteria</taxon>
        <taxon>Pseudomonadati</taxon>
        <taxon>Pseudomonadota</taxon>
        <taxon>Gammaproteobacteria</taxon>
        <taxon>Candidatus Azoamicaceae</taxon>
        <taxon>Candidatus Azoamicus</taxon>
    </lineage>
</organism>